<feature type="transmembrane region" description="Helical" evidence="1">
    <location>
        <begin position="208"/>
        <end position="230"/>
    </location>
</feature>
<dbReference type="HOGENOM" id="CLU_076617_0_0_1"/>
<dbReference type="Proteomes" id="UP000030746">
    <property type="component" value="Unassembled WGS sequence"/>
</dbReference>
<protein>
    <submittedName>
        <fullName evidence="2">Uncharacterized protein</fullName>
    </submittedName>
</protein>
<dbReference type="GeneID" id="20249782"/>
<dbReference type="RefSeq" id="XP_009062499.1">
    <property type="nucleotide sequence ID" value="XM_009064251.1"/>
</dbReference>
<keyword evidence="3" id="KW-1185">Reference proteome</keyword>
<feature type="transmembrane region" description="Helical" evidence="1">
    <location>
        <begin position="59"/>
        <end position="81"/>
    </location>
</feature>
<dbReference type="OMA" id="QALWLIY"/>
<keyword evidence="1" id="KW-0472">Membrane</keyword>
<feature type="transmembrane region" description="Helical" evidence="1">
    <location>
        <begin position="181"/>
        <end position="202"/>
    </location>
</feature>
<dbReference type="PANTHER" id="PTHR33802">
    <property type="entry name" value="SI:CH211-161H7.5-RELATED"/>
    <property type="match status" value="1"/>
</dbReference>
<name>V3Z7I2_LOTGI</name>
<gene>
    <name evidence="2" type="ORF">LOTGIDRAFT_235205</name>
</gene>
<feature type="transmembrane region" description="Helical" evidence="1">
    <location>
        <begin position="12"/>
        <end position="32"/>
    </location>
</feature>
<feature type="transmembrane region" description="Helical" evidence="1">
    <location>
        <begin position="102"/>
        <end position="120"/>
    </location>
</feature>
<evidence type="ECO:0000313" key="2">
    <source>
        <dbReference type="EMBL" id="ESO86803.1"/>
    </source>
</evidence>
<dbReference type="AlphaFoldDB" id="V3Z7I2"/>
<dbReference type="OrthoDB" id="5586934at2759"/>
<feature type="transmembrane region" description="Helical" evidence="1">
    <location>
        <begin position="237"/>
        <end position="255"/>
    </location>
</feature>
<dbReference type="CTD" id="20249782"/>
<evidence type="ECO:0000256" key="1">
    <source>
        <dbReference type="SAM" id="Phobius"/>
    </source>
</evidence>
<dbReference type="KEGG" id="lgi:LOTGIDRAFT_235205"/>
<sequence length="317" mass="36439">MSTSHSPVRVVLIFTAFLFFLVAIVFNVLSFYGGQELGIFRADMLENATMEYYTEVGPASWTFGLWALIYVWQALWLVYALSTVCRTRDGEYLYTMEFMSPGVFLMFIINLCFNVAWLIIWDRRYVILAFIIIALLPFTLYVSLYFSFSRLYRNIDVMFKRHMDTDVWLVRHLMQNGLSCYAAWVTIATMVSLTTLLTYSIGVPQSTSSSIVLCVIAVEVVIWFLLDVILFDKYTRYVYSPYIVQAVAAAGIMAQNYDLNKRFLNSIFMLCLVAVAGALLIAKIFIILIRHFVTPKSKGSKRYYVGDTLNTSMVRMS</sequence>
<feature type="transmembrane region" description="Helical" evidence="1">
    <location>
        <begin position="126"/>
        <end position="148"/>
    </location>
</feature>
<proteinExistence type="predicted"/>
<dbReference type="EMBL" id="KB202990">
    <property type="protein sequence ID" value="ESO86803.1"/>
    <property type="molecule type" value="Genomic_DNA"/>
</dbReference>
<keyword evidence="1" id="KW-1133">Transmembrane helix</keyword>
<reference evidence="2 3" key="1">
    <citation type="journal article" date="2013" name="Nature">
        <title>Insights into bilaterian evolution from three spiralian genomes.</title>
        <authorList>
            <person name="Simakov O."/>
            <person name="Marletaz F."/>
            <person name="Cho S.J."/>
            <person name="Edsinger-Gonzales E."/>
            <person name="Havlak P."/>
            <person name="Hellsten U."/>
            <person name="Kuo D.H."/>
            <person name="Larsson T."/>
            <person name="Lv J."/>
            <person name="Arendt D."/>
            <person name="Savage R."/>
            <person name="Osoegawa K."/>
            <person name="de Jong P."/>
            <person name="Grimwood J."/>
            <person name="Chapman J.A."/>
            <person name="Shapiro H."/>
            <person name="Aerts A."/>
            <person name="Otillar R.P."/>
            <person name="Terry A.Y."/>
            <person name="Boore J.L."/>
            <person name="Grigoriev I.V."/>
            <person name="Lindberg D.R."/>
            <person name="Seaver E.C."/>
            <person name="Weisblat D.A."/>
            <person name="Putnam N.H."/>
            <person name="Rokhsar D.S."/>
        </authorList>
    </citation>
    <scope>NUCLEOTIDE SEQUENCE [LARGE SCALE GENOMIC DNA]</scope>
</reference>
<organism evidence="2 3">
    <name type="scientific">Lottia gigantea</name>
    <name type="common">Giant owl limpet</name>
    <dbReference type="NCBI Taxonomy" id="225164"/>
    <lineage>
        <taxon>Eukaryota</taxon>
        <taxon>Metazoa</taxon>
        <taxon>Spiralia</taxon>
        <taxon>Lophotrochozoa</taxon>
        <taxon>Mollusca</taxon>
        <taxon>Gastropoda</taxon>
        <taxon>Patellogastropoda</taxon>
        <taxon>Lottioidea</taxon>
        <taxon>Lottiidae</taxon>
        <taxon>Lottia</taxon>
    </lineage>
</organism>
<keyword evidence="1" id="KW-0812">Transmembrane</keyword>
<dbReference type="PANTHER" id="PTHR33802:SF1">
    <property type="entry name" value="XK-RELATED PROTEIN"/>
    <property type="match status" value="1"/>
</dbReference>
<accession>V3Z7I2</accession>
<evidence type="ECO:0000313" key="3">
    <source>
        <dbReference type="Proteomes" id="UP000030746"/>
    </source>
</evidence>
<feature type="transmembrane region" description="Helical" evidence="1">
    <location>
        <begin position="267"/>
        <end position="293"/>
    </location>
</feature>